<dbReference type="Proteomes" id="UP001430953">
    <property type="component" value="Unassembled WGS sequence"/>
</dbReference>
<comment type="caution">
    <text evidence="1">The sequence shown here is derived from an EMBL/GenBank/DDBJ whole genome shotgun (WGS) entry which is preliminary data.</text>
</comment>
<reference evidence="1 2" key="1">
    <citation type="submission" date="2023-03" db="EMBL/GenBank/DDBJ databases">
        <title>High recombination rates correlate with genetic variation in Cardiocondyla obscurior ants.</title>
        <authorList>
            <person name="Errbii M."/>
        </authorList>
    </citation>
    <scope>NUCLEOTIDE SEQUENCE [LARGE SCALE GENOMIC DNA]</scope>
    <source>
        <strain evidence="1">Alpha-2009</strain>
        <tissue evidence="1">Whole body</tissue>
    </source>
</reference>
<protein>
    <submittedName>
        <fullName evidence="1">Uncharacterized protein</fullName>
    </submittedName>
</protein>
<accession>A0AAW2EPW1</accession>
<sequence>MKHELEDDSTNFLFYDVLNSIDKKEINLPKQWAHTQINDDNTRLLIFFLPTCKKIKSNNSLYSFYSIKEVILKDDMRIQVNVLKQPILNLPSFIFYCPINGIDQLEKILFAVDNFYICCGANESQVYIEKIGYNEAFKGIKDKCQFCAIVQKSIHQKRQNKIVLLRKKYYRAQKLKKELIDNETEVKILSIKDIENKLKETNISHNELITLQEIIKFAKQKNPTGHRYNEEWILLCLLLHMKSPKAYNFLRESQILPAIRRYYIIIV</sequence>
<proteinExistence type="predicted"/>
<keyword evidence="2" id="KW-1185">Reference proteome</keyword>
<name>A0AAW2EPW1_9HYME</name>
<dbReference type="AlphaFoldDB" id="A0AAW2EPW1"/>
<gene>
    <name evidence="1" type="ORF">PUN28_017764</name>
</gene>
<organism evidence="1 2">
    <name type="scientific">Cardiocondyla obscurior</name>
    <dbReference type="NCBI Taxonomy" id="286306"/>
    <lineage>
        <taxon>Eukaryota</taxon>
        <taxon>Metazoa</taxon>
        <taxon>Ecdysozoa</taxon>
        <taxon>Arthropoda</taxon>
        <taxon>Hexapoda</taxon>
        <taxon>Insecta</taxon>
        <taxon>Pterygota</taxon>
        <taxon>Neoptera</taxon>
        <taxon>Endopterygota</taxon>
        <taxon>Hymenoptera</taxon>
        <taxon>Apocrita</taxon>
        <taxon>Aculeata</taxon>
        <taxon>Formicoidea</taxon>
        <taxon>Formicidae</taxon>
        <taxon>Myrmicinae</taxon>
        <taxon>Cardiocondyla</taxon>
    </lineage>
</organism>
<evidence type="ECO:0000313" key="2">
    <source>
        <dbReference type="Proteomes" id="UP001430953"/>
    </source>
</evidence>
<dbReference type="EMBL" id="JADYXP020000021">
    <property type="protein sequence ID" value="KAL0103722.1"/>
    <property type="molecule type" value="Genomic_DNA"/>
</dbReference>
<evidence type="ECO:0000313" key="1">
    <source>
        <dbReference type="EMBL" id="KAL0103722.1"/>
    </source>
</evidence>